<evidence type="ECO:0000313" key="1">
    <source>
        <dbReference type="EMBL" id="KZS47224.1"/>
    </source>
</evidence>
<evidence type="ECO:0000313" key="2">
    <source>
        <dbReference type="Proteomes" id="UP000076796"/>
    </source>
</evidence>
<organism evidence="1 2">
    <name type="scientific">Paenibacillus glucanolyticus</name>
    <dbReference type="NCBI Taxonomy" id="59843"/>
    <lineage>
        <taxon>Bacteria</taxon>
        <taxon>Bacillati</taxon>
        <taxon>Bacillota</taxon>
        <taxon>Bacilli</taxon>
        <taxon>Bacillales</taxon>
        <taxon>Paenibacillaceae</taxon>
        <taxon>Paenibacillus</taxon>
    </lineage>
</organism>
<dbReference type="EMBL" id="LWMH01000001">
    <property type="protein sequence ID" value="KZS47224.1"/>
    <property type="molecule type" value="Genomic_DNA"/>
</dbReference>
<protein>
    <submittedName>
        <fullName evidence="1">Uncharacterized protein</fullName>
    </submittedName>
</protein>
<keyword evidence="2" id="KW-1185">Reference proteome</keyword>
<sequence>MRGSRVSKRIRPGLDPFLICVMGRYRIFYLMSSDKTQRSMLIELLNLYGFQADSSFLAKVDSAEKNKKVIELKVSGKTLVIDPLVARPTGHVQIYYKWWNGTRA</sequence>
<proteinExistence type="predicted"/>
<reference evidence="1" key="1">
    <citation type="journal article" date="2016" name="Genome Announc.">
        <title>Draft genomes of two strains of Paenibacillus glucanolyticus with capability to degrade lignocellulose.</title>
        <authorList>
            <person name="Mathews S.L."/>
            <person name="Pawlak J."/>
            <person name="Grunden A.M."/>
        </authorList>
    </citation>
    <scope>NUCLEOTIDE SEQUENCE [LARGE SCALE GENOMIC DNA]</scope>
    <source>
        <strain evidence="1">SLM1</strain>
    </source>
</reference>
<accession>A0A163KHB1</accession>
<gene>
    <name evidence="1" type="ORF">AWU65_15450</name>
</gene>
<dbReference type="AlphaFoldDB" id="A0A163KHB1"/>
<comment type="caution">
    <text evidence="1">The sequence shown here is derived from an EMBL/GenBank/DDBJ whole genome shotgun (WGS) entry which is preliminary data.</text>
</comment>
<dbReference type="Proteomes" id="UP000076796">
    <property type="component" value="Unassembled WGS sequence"/>
</dbReference>
<name>A0A163KHB1_9BACL</name>